<comment type="function">
    <text evidence="7">Transfers an acetyl group from acetyl-CoA to L-homoserine, forming acetyl-L-homoserine.</text>
</comment>
<comment type="pathway">
    <text evidence="7">Amino-acid biosynthesis; L-methionine biosynthesis via de novo pathway; O-acetyl-L-homoserine from L-homoserine: step 1/1.</text>
</comment>
<evidence type="ECO:0000256" key="1">
    <source>
        <dbReference type="ARBA" id="ARBA00022490"/>
    </source>
</evidence>
<gene>
    <name evidence="8" type="primary">metA</name>
    <name evidence="7" type="synonym">metAA</name>
    <name evidence="8" type="ORF">JJN12_03555</name>
</gene>
<dbReference type="InterPro" id="IPR029062">
    <property type="entry name" value="Class_I_gatase-like"/>
</dbReference>
<comment type="caution">
    <text evidence="7">Lacks conserved residue(s) required for the propagation of feature annotation.</text>
</comment>
<feature type="site" description="Important for substrate specificity" evidence="7">
    <location>
        <position position="192"/>
    </location>
</feature>
<dbReference type="Proteomes" id="UP000604730">
    <property type="component" value="Unassembled WGS sequence"/>
</dbReference>
<feature type="binding site" evidence="7">
    <location>
        <position position="192"/>
    </location>
    <ligand>
        <name>substrate</name>
    </ligand>
</feature>
<protein>
    <recommendedName>
        <fullName evidence="7">Homoserine O-acetyltransferase</fullName>
        <shortName evidence="7">HAT</shortName>
        <ecNumber evidence="7">2.3.1.31</ecNumber>
    </recommendedName>
    <alternativeName>
        <fullName evidence="7">Homoserine transacetylase</fullName>
        <shortName evidence="7">HTA</shortName>
    </alternativeName>
</protein>
<feature type="active site" description="Proton acceptor" evidence="7">
    <location>
        <position position="235"/>
    </location>
</feature>
<dbReference type="EC" id="2.3.1.31" evidence="7"/>
<reference evidence="8 9" key="1">
    <citation type="submission" date="2021-01" db="EMBL/GenBank/DDBJ databases">
        <title>Isolation and description of Catonella massiliensis sp. nov., a novel Catonella species, isolated from a stable periodontitis subject.</title>
        <authorList>
            <person name="Antezack A."/>
            <person name="Boxberger M."/>
            <person name="La Scola B."/>
            <person name="Monnet-Corti V."/>
        </authorList>
    </citation>
    <scope>NUCLEOTIDE SEQUENCE [LARGE SCALE GENOMIC DNA]</scope>
    <source>
        <strain evidence="8 9">Marseille-Q4567</strain>
    </source>
</reference>
<dbReference type="Gene3D" id="3.40.50.880">
    <property type="match status" value="1"/>
</dbReference>
<feature type="site" description="Important for acyl-CoA specificity" evidence="7">
    <location>
        <position position="111"/>
    </location>
</feature>
<name>A0ABS1IY88_9FIRM</name>
<dbReference type="PANTHER" id="PTHR20919">
    <property type="entry name" value="HOMOSERINE O-SUCCINYLTRANSFERASE"/>
    <property type="match status" value="1"/>
</dbReference>
<keyword evidence="1 7" id="KW-0963">Cytoplasm</keyword>
<evidence type="ECO:0000256" key="5">
    <source>
        <dbReference type="ARBA" id="ARBA00023315"/>
    </source>
</evidence>
<dbReference type="GO" id="GO:0008899">
    <property type="term" value="F:homoserine O-succinyltransferase activity"/>
    <property type="evidence" value="ECO:0007669"/>
    <property type="project" value="UniProtKB-EC"/>
</dbReference>
<dbReference type="SUPFAM" id="SSF52317">
    <property type="entry name" value="Class I glutamine amidotransferase-like"/>
    <property type="match status" value="1"/>
</dbReference>
<feature type="binding site" evidence="7">
    <location>
        <position position="163"/>
    </location>
    <ligand>
        <name>substrate</name>
    </ligand>
</feature>
<dbReference type="Pfam" id="PF04204">
    <property type="entry name" value="HTS"/>
    <property type="match status" value="1"/>
</dbReference>
<accession>A0ABS1IY88</accession>
<comment type="caution">
    <text evidence="8">The sequence shown here is derived from an EMBL/GenBank/DDBJ whole genome shotgun (WGS) entry which is preliminary data.</text>
</comment>
<evidence type="ECO:0000256" key="7">
    <source>
        <dbReference type="HAMAP-Rule" id="MF_00295"/>
    </source>
</evidence>
<comment type="catalytic activity">
    <reaction evidence="6 7">
        <text>L-homoserine + acetyl-CoA = O-acetyl-L-homoserine + CoA</text>
        <dbReference type="Rhea" id="RHEA:13701"/>
        <dbReference type="ChEBI" id="CHEBI:57287"/>
        <dbReference type="ChEBI" id="CHEBI:57288"/>
        <dbReference type="ChEBI" id="CHEBI:57476"/>
        <dbReference type="ChEBI" id="CHEBI:57716"/>
        <dbReference type="EC" id="2.3.1.31"/>
    </reaction>
</comment>
<organism evidence="8 9">
    <name type="scientific">Catonella massiliensis</name>
    <dbReference type="NCBI Taxonomy" id="2799636"/>
    <lineage>
        <taxon>Bacteria</taxon>
        <taxon>Bacillati</taxon>
        <taxon>Bacillota</taxon>
        <taxon>Clostridia</taxon>
        <taxon>Lachnospirales</taxon>
        <taxon>Lachnospiraceae</taxon>
        <taxon>Catonella</taxon>
    </lineage>
</organism>
<keyword evidence="2 7" id="KW-0028">Amino-acid biosynthesis</keyword>
<evidence type="ECO:0000256" key="3">
    <source>
        <dbReference type="ARBA" id="ARBA00022679"/>
    </source>
</evidence>
<dbReference type="HAMAP" id="MF_00295">
    <property type="entry name" value="MetA_acyltransf"/>
    <property type="match status" value="1"/>
</dbReference>
<sequence length="303" mass="35506">MPIKVKNNFPAKKILEDENIFIMDENRAMSQDIRPLKILILNLMPLKEDTEVQLMRALSNTPLQVNVTFLTTESYVGKNTPTSHLDEFYVTFSEIENKKYDGLIITGAPVETLAYEEVAYWKEICEIMDWAKTHVTSTLHLCWAAMAGMYHYYGADKYQFEDKLFGIYPHKVYNRKEPLIRGFDDYFYAPHSRHTGVKREDIVKNDDLVILAESEEAGVFLFMTKDGKRIFVMGHPEYDRMTLDAEYKRDKSKGLPIELPKNYYPEDNPAKKPVLSWRAHANTLYTNWVNYYIYQNTPYDLTK</sequence>
<dbReference type="CDD" id="cd03131">
    <property type="entry name" value="GATase1_HTS"/>
    <property type="match status" value="1"/>
</dbReference>
<evidence type="ECO:0000313" key="8">
    <source>
        <dbReference type="EMBL" id="MBK5896861.1"/>
    </source>
</evidence>
<comment type="subcellular location">
    <subcellularLocation>
        <location evidence="7">Cytoplasm</location>
    </subcellularLocation>
</comment>
<dbReference type="NCBIfam" id="TIGR01001">
    <property type="entry name" value="metA"/>
    <property type="match status" value="1"/>
</dbReference>
<keyword evidence="4 7" id="KW-0486">Methionine biosynthesis</keyword>
<keyword evidence="9" id="KW-1185">Reference proteome</keyword>
<feature type="binding site" evidence="7">
    <location>
        <position position="249"/>
    </location>
    <ligand>
        <name>substrate</name>
    </ligand>
</feature>
<feature type="active site" evidence="7">
    <location>
        <position position="237"/>
    </location>
</feature>
<dbReference type="PANTHER" id="PTHR20919:SF0">
    <property type="entry name" value="HOMOSERINE O-SUCCINYLTRANSFERASE"/>
    <property type="match status" value="1"/>
</dbReference>
<evidence type="ECO:0000256" key="2">
    <source>
        <dbReference type="ARBA" id="ARBA00022605"/>
    </source>
</evidence>
<dbReference type="PIRSF" id="PIRSF000450">
    <property type="entry name" value="H_ser_succinyltr"/>
    <property type="match status" value="1"/>
</dbReference>
<dbReference type="InterPro" id="IPR005697">
    <property type="entry name" value="HST_MetA"/>
</dbReference>
<evidence type="ECO:0000313" key="9">
    <source>
        <dbReference type="Proteomes" id="UP000604730"/>
    </source>
</evidence>
<keyword evidence="3 7" id="KW-0808">Transferase</keyword>
<dbReference type="InterPro" id="IPR033752">
    <property type="entry name" value="MetA_family"/>
</dbReference>
<proteinExistence type="inferred from homology"/>
<feature type="active site" description="Acyl-thioester intermediate" evidence="7">
    <location>
        <position position="142"/>
    </location>
</feature>
<evidence type="ECO:0000256" key="4">
    <source>
        <dbReference type="ARBA" id="ARBA00023167"/>
    </source>
</evidence>
<comment type="similarity">
    <text evidence="7">Belongs to the MetA family.</text>
</comment>
<dbReference type="EMBL" id="JAEPRJ010000001">
    <property type="protein sequence ID" value="MBK5896861.1"/>
    <property type="molecule type" value="Genomic_DNA"/>
</dbReference>
<dbReference type="RefSeq" id="WP_208428400.1">
    <property type="nucleotide sequence ID" value="NZ_JAEPRJ010000001.1"/>
</dbReference>
<evidence type="ECO:0000256" key="6">
    <source>
        <dbReference type="ARBA" id="ARBA00049043"/>
    </source>
</evidence>
<keyword evidence="5 7" id="KW-0012">Acyltransferase</keyword>